<keyword evidence="4 5" id="KW-0472">Membrane</keyword>
<sequence length="439" mass="50010">MKQLLLINDITANKISYYHVLLLMASLPFDMFYSHIIMISFTLHTLIHLDKTRLRSLRSFKLLVLPSVLFITILATIYTINPKAAFTEWTLRIPLLLFPVVFSLNGLDLKKYRENLLMGFSLVCALTVFYLFMVVLVTIRFYHMPLRAIFSEGFTNHNFAGPINIHATFFSFQLVIAFVYFLSILIKGGASRLIKVVCIISCLILVSGMIQLSSKSILIILFVAVNVVLPLYLLNGRQRRGYILTGLLITVTGTAGILSISTFRDRYVTLLKEDISSDKTIPRNSDSRFERWRVAAARIKEKPLLGYGSGSEVSLLKDDFYNAKMYSSFLKGLNSHNQYISFMLKSGIWGLTIYLLTLIYGFKIAFKRKDVMFISFMLIIAVVSLSENILDVDKGVMFYSFFFSFFLFSVPDHETSIKEQQKPDEYLVPLATNALAVTS</sequence>
<dbReference type="Proteomes" id="UP000541583">
    <property type="component" value="Unassembled WGS sequence"/>
</dbReference>
<feature type="transmembrane region" description="Helical" evidence="5">
    <location>
        <begin position="116"/>
        <end position="143"/>
    </location>
</feature>
<proteinExistence type="predicted"/>
<keyword evidence="2 5" id="KW-0812">Transmembrane</keyword>
<evidence type="ECO:0000256" key="1">
    <source>
        <dbReference type="ARBA" id="ARBA00004141"/>
    </source>
</evidence>
<keyword evidence="7" id="KW-0436">Ligase</keyword>
<feature type="transmembrane region" description="Helical" evidence="5">
    <location>
        <begin position="20"/>
        <end position="41"/>
    </location>
</feature>
<dbReference type="Pfam" id="PF04932">
    <property type="entry name" value="Wzy_C"/>
    <property type="match status" value="1"/>
</dbReference>
<feature type="transmembrane region" description="Helical" evidence="5">
    <location>
        <begin position="193"/>
        <end position="210"/>
    </location>
</feature>
<evidence type="ECO:0000256" key="3">
    <source>
        <dbReference type="ARBA" id="ARBA00022989"/>
    </source>
</evidence>
<feature type="transmembrane region" description="Helical" evidence="5">
    <location>
        <begin position="216"/>
        <end position="234"/>
    </location>
</feature>
<comment type="caution">
    <text evidence="7">The sequence shown here is derived from an EMBL/GenBank/DDBJ whole genome shotgun (WGS) entry which is preliminary data.</text>
</comment>
<feature type="transmembrane region" description="Helical" evidence="5">
    <location>
        <begin position="62"/>
        <end position="80"/>
    </location>
</feature>
<feature type="transmembrane region" description="Helical" evidence="5">
    <location>
        <begin position="371"/>
        <end position="390"/>
    </location>
</feature>
<dbReference type="PANTHER" id="PTHR37422">
    <property type="entry name" value="TEICHURONIC ACID BIOSYNTHESIS PROTEIN TUAE"/>
    <property type="match status" value="1"/>
</dbReference>
<evidence type="ECO:0000256" key="4">
    <source>
        <dbReference type="ARBA" id="ARBA00023136"/>
    </source>
</evidence>
<dbReference type="GO" id="GO:0016874">
    <property type="term" value="F:ligase activity"/>
    <property type="evidence" value="ECO:0007669"/>
    <property type="project" value="UniProtKB-KW"/>
</dbReference>
<feature type="transmembrane region" description="Helical" evidence="5">
    <location>
        <begin position="339"/>
        <end position="359"/>
    </location>
</feature>
<keyword evidence="3 5" id="KW-1133">Transmembrane helix</keyword>
<dbReference type="EMBL" id="JACHCB010000004">
    <property type="protein sequence ID" value="MBB6109519.1"/>
    <property type="molecule type" value="Genomic_DNA"/>
</dbReference>
<feature type="transmembrane region" description="Helical" evidence="5">
    <location>
        <begin position="163"/>
        <end position="186"/>
    </location>
</feature>
<name>A0ABR6PIC0_9SPHI</name>
<dbReference type="InterPro" id="IPR007016">
    <property type="entry name" value="O-antigen_ligase-rel_domated"/>
</dbReference>
<organism evidence="7 8">
    <name type="scientific">Mucilaginibacter lappiensis</name>
    <dbReference type="NCBI Taxonomy" id="354630"/>
    <lineage>
        <taxon>Bacteria</taxon>
        <taxon>Pseudomonadati</taxon>
        <taxon>Bacteroidota</taxon>
        <taxon>Sphingobacteriia</taxon>
        <taxon>Sphingobacteriales</taxon>
        <taxon>Sphingobacteriaceae</taxon>
        <taxon>Mucilaginibacter</taxon>
    </lineage>
</organism>
<dbReference type="RefSeq" id="WP_076372973.1">
    <property type="nucleotide sequence ID" value="NZ_FTMG01000004.1"/>
</dbReference>
<feature type="transmembrane region" description="Helical" evidence="5">
    <location>
        <begin position="86"/>
        <end position="104"/>
    </location>
</feature>
<evidence type="ECO:0000313" key="7">
    <source>
        <dbReference type="EMBL" id="MBB6109519.1"/>
    </source>
</evidence>
<keyword evidence="8" id="KW-1185">Reference proteome</keyword>
<evidence type="ECO:0000259" key="6">
    <source>
        <dbReference type="Pfam" id="PF04932"/>
    </source>
</evidence>
<evidence type="ECO:0000256" key="2">
    <source>
        <dbReference type="ARBA" id="ARBA00022692"/>
    </source>
</evidence>
<feature type="transmembrane region" description="Helical" evidence="5">
    <location>
        <begin position="241"/>
        <end position="263"/>
    </location>
</feature>
<protein>
    <submittedName>
        <fullName evidence="7">O-antigen ligase</fullName>
    </submittedName>
</protein>
<accession>A0ABR6PIC0</accession>
<evidence type="ECO:0000256" key="5">
    <source>
        <dbReference type="SAM" id="Phobius"/>
    </source>
</evidence>
<reference evidence="7 8" key="1">
    <citation type="submission" date="2020-08" db="EMBL/GenBank/DDBJ databases">
        <title>Genomic Encyclopedia of Type Strains, Phase IV (KMG-V): Genome sequencing to study the core and pangenomes of soil and plant-associated prokaryotes.</title>
        <authorList>
            <person name="Whitman W."/>
        </authorList>
    </citation>
    <scope>NUCLEOTIDE SEQUENCE [LARGE SCALE GENOMIC DNA]</scope>
    <source>
        <strain evidence="7 8">ANJLi2</strain>
    </source>
</reference>
<evidence type="ECO:0000313" key="8">
    <source>
        <dbReference type="Proteomes" id="UP000541583"/>
    </source>
</evidence>
<feature type="domain" description="O-antigen ligase-related" evidence="6">
    <location>
        <begin position="202"/>
        <end position="355"/>
    </location>
</feature>
<gene>
    <name evidence="7" type="ORF">HDF23_002266</name>
</gene>
<dbReference type="InterPro" id="IPR051533">
    <property type="entry name" value="WaaL-like"/>
</dbReference>
<dbReference type="PANTHER" id="PTHR37422:SF13">
    <property type="entry name" value="LIPOPOLYSACCHARIDE BIOSYNTHESIS PROTEIN PA4999-RELATED"/>
    <property type="match status" value="1"/>
</dbReference>
<comment type="subcellular location">
    <subcellularLocation>
        <location evidence="1">Membrane</location>
        <topology evidence="1">Multi-pass membrane protein</topology>
    </subcellularLocation>
</comment>